<gene>
    <name evidence="1" type="ORF">DET59_106237</name>
</gene>
<sequence length="295" mass="34697">MKRKIQPTPNTIKEWIQTYVPDKDLFFLPETKLASFKEYVSNVLVIPHEEFMNHSSYKQIQLVNSYEYWNLSKDVAYVLVTPPGWVNHLPVEKKIDLFRIQIEAGRGLIHPISDYTVGTSSLSGNMIKVKDEEYLVLHKAMWDELSYHSKEEIMKDIAQQWEDWICYDYPIKTPPHLIKFANTFPSRAGSNCLSATLFAITQQEWIIHEWVHPQTFLQRLELEEYHVTSQDLRAGDVVTWEDSDGIIQHASYCIDDHFFFNKRGQTFFNAWSIVHLDDLKGDWGRLSMKSFRKAF</sequence>
<organism evidence="1 2">
    <name type="scientific">Rossellomorea aquimaris</name>
    <dbReference type="NCBI Taxonomy" id="189382"/>
    <lineage>
        <taxon>Bacteria</taxon>
        <taxon>Bacillati</taxon>
        <taxon>Bacillota</taxon>
        <taxon>Bacilli</taxon>
        <taxon>Bacillales</taxon>
        <taxon>Bacillaceae</taxon>
        <taxon>Rossellomorea</taxon>
    </lineage>
</organism>
<comment type="caution">
    <text evidence="1">The sequence shown here is derived from an EMBL/GenBank/DDBJ whole genome shotgun (WGS) entry which is preliminary data.</text>
</comment>
<protein>
    <submittedName>
        <fullName evidence="1">Uncharacterized protein</fullName>
    </submittedName>
</protein>
<accession>A0A366ESJ4</accession>
<evidence type="ECO:0000313" key="2">
    <source>
        <dbReference type="Proteomes" id="UP000252118"/>
    </source>
</evidence>
<evidence type="ECO:0000313" key="1">
    <source>
        <dbReference type="EMBL" id="RBP04445.1"/>
    </source>
</evidence>
<proteinExistence type="predicted"/>
<name>A0A366ESJ4_9BACI</name>
<dbReference type="OrthoDB" id="2139078at2"/>
<reference evidence="1 2" key="1">
    <citation type="submission" date="2018-06" db="EMBL/GenBank/DDBJ databases">
        <title>Freshwater and sediment microbial communities from various areas in North America, analyzing microbe dynamics in response to fracking.</title>
        <authorList>
            <person name="Lamendella R."/>
        </authorList>
    </citation>
    <scope>NUCLEOTIDE SEQUENCE [LARGE SCALE GENOMIC DNA]</scope>
    <source>
        <strain evidence="1 2">97B</strain>
    </source>
</reference>
<dbReference type="Proteomes" id="UP000252118">
    <property type="component" value="Unassembled WGS sequence"/>
</dbReference>
<dbReference type="RefSeq" id="WP_113969643.1">
    <property type="nucleotide sequence ID" value="NZ_QNRJ01000006.1"/>
</dbReference>
<dbReference type="EMBL" id="QNRJ01000006">
    <property type="protein sequence ID" value="RBP04445.1"/>
    <property type="molecule type" value="Genomic_DNA"/>
</dbReference>
<dbReference type="AlphaFoldDB" id="A0A366ESJ4"/>